<gene>
    <name evidence="6" type="ORF">SDIMI_v3c04120</name>
</gene>
<evidence type="ECO:0000259" key="5">
    <source>
        <dbReference type="PROSITE" id="PS50893"/>
    </source>
</evidence>
<dbReference type="HOGENOM" id="CLU_000604_1_2_14"/>
<dbReference type="PATRIC" id="fig|1276221.3.peg.409"/>
<evidence type="ECO:0000256" key="1">
    <source>
        <dbReference type="ARBA" id="ARBA00005417"/>
    </source>
</evidence>
<dbReference type="InterPro" id="IPR027417">
    <property type="entry name" value="P-loop_NTPase"/>
</dbReference>
<dbReference type="STRING" id="1276221.SDIMI_v3c04120"/>
<dbReference type="FunCoup" id="S5LZT2">
    <property type="interactions" value="216"/>
</dbReference>
<dbReference type="InterPro" id="IPR003593">
    <property type="entry name" value="AAA+_ATPase"/>
</dbReference>
<evidence type="ECO:0000256" key="4">
    <source>
        <dbReference type="ARBA" id="ARBA00022840"/>
    </source>
</evidence>
<accession>S5LZT2</accession>
<evidence type="ECO:0000313" key="6">
    <source>
        <dbReference type="EMBL" id="AGR42116.1"/>
    </source>
</evidence>
<keyword evidence="2" id="KW-0813">Transport</keyword>
<dbReference type="Proteomes" id="UP000014983">
    <property type="component" value="Chromosome"/>
</dbReference>
<dbReference type="eggNOG" id="COG1131">
    <property type="taxonomic scope" value="Bacteria"/>
</dbReference>
<evidence type="ECO:0000256" key="2">
    <source>
        <dbReference type="ARBA" id="ARBA00022448"/>
    </source>
</evidence>
<dbReference type="EMBL" id="CP005076">
    <property type="protein sequence ID" value="AGR42116.1"/>
    <property type="molecule type" value="Genomic_DNA"/>
</dbReference>
<protein>
    <submittedName>
        <fullName evidence="6">ABC transporter ATP-binding protein</fullName>
    </submittedName>
</protein>
<dbReference type="InterPro" id="IPR050763">
    <property type="entry name" value="ABC_transporter_ATP-binding"/>
</dbReference>
<dbReference type="PANTHER" id="PTHR42711:SF5">
    <property type="entry name" value="ABC TRANSPORTER ATP-BINDING PROTEIN NATA"/>
    <property type="match status" value="1"/>
</dbReference>
<dbReference type="Pfam" id="PF00005">
    <property type="entry name" value="ABC_tran"/>
    <property type="match status" value="1"/>
</dbReference>
<name>S5LZT2_9MOLU</name>
<dbReference type="InParanoid" id="S5LZT2"/>
<dbReference type="GO" id="GO:0016887">
    <property type="term" value="F:ATP hydrolysis activity"/>
    <property type="evidence" value="ECO:0007669"/>
    <property type="project" value="InterPro"/>
</dbReference>
<dbReference type="KEGG" id="sdi:SDIMI_v3c04120"/>
<keyword evidence="3" id="KW-0547">Nucleotide-binding</keyword>
<evidence type="ECO:0000313" key="7">
    <source>
        <dbReference type="Proteomes" id="UP000014983"/>
    </source>
</evidence>
<dbReference type="Gene3D" id="3.40.50.300">
    <property type="entry name" value="P-loop containing nucleotide triphosphate hydrolases"/>
    <property type="match status" value="1"/>
</dbReference>
<dbReference type="OrthoDB" id="388394at2"/>
<proteinExistence type="inferred from homology"/>
<feature type="domain" description="ABC transporter" evidence="5">
    <location>
        <begin position="2"/>
        <end position="223"/>
    </location>
</feature>
<keyword evidence="4 6" id="KW-0067">ATP-binding</keyword>
<dbReference type="CDD" id="cd03230">
    <property type="entry name" value="ABC_DR_subfamily_A"/>
    <property type="match status" value="1"/>
</dbReference>
<dbReference type="InterPro" id="IPR003439">
    <property type="entry name" value="ABC_transporter-like_ATP-bd"/>
</dbReference>
<reference evidence="6 7" key="1">
    <citation type="journal article" date="2013" name="Genome Biol. Evol.">
        <title>Comparison of metabolic capacities and inference of gene content evolution in mosquito-associated Spiroplasma diminutum and S. taiwanense.</title>
        <authorList>
            <person name="Lo W.S."/>
            <person name="Ku C."/>
            <person name="Chen L.L."/>
            <person name="Chang T.H."/>
            <person name="Kuo C.H."/>
        </authorList>
    </citation>
    <scope>NUCLEOTIDE SEQUENCE [LARGE SCALE GENOMIC DNA]</scope>
    <source>
        <strain evidence="6">CUAS-1</strain>
    </source>
</reference>
<dbReference type="GO" id="GO:0005524">
    <property type="term" value="F:ATP binding"/>
    <property type="evidence" value="ECO:0007669"/>
    <property type="project" value="UniProtKB-KW"/>
</dbReference>
<sequence>MLEIKNLSKSFGKNKILNDINLQVKSGECIGILGSNGAGKTTLMELIVGQIKPSNGEILIDGEKNTYRKVGIQFQEGMWPMGVSSKILVKFFKNNWFKETDEDTKKLLEIFEIEELLKKDLNNLSGGQKQRVNCFLAVINNPQYIFLDEMISGLDLKMQLKLITYFKNLKEQGKTIVLISHNTEEVEELCDRVVILNNGQIFLDESTKEIVKKYGSIRKMLIEYYKNHAE</sequence>
<comment type="similarity">
    <text evidence="1">Belongs to the ABC transporter superfamily.</text>
</comment>
<dbReference type="SMART" id="SM00382">
    <property type="entry name" value="AAA"/>
    <property type="match status" value="1"/>
</dbReference>
<dbReference type="PROSITE" id="PS50893">
    <property type="entry name" value="ABC_TRANSPORTER_2"/>
    <property type="match status" value="1"/>
</dbReference>
<keyword evidence="7" id="KW-1185">Reference proteome</keyword>
<organism evidence="6 7">
    <name type="scientific">Spiroplasma diminutum CUAS-1</name>
    <dbReference type="NCBI Taxonomy" id="1276221"/>
    <lineage>
        <taxon>Bacteria</taxon>
        <taxon>Bacillati</taxon>
        <taxon>Mycoplasmatota</taxon>
        <taxon>Mollicutes</taxon>
        <taxon>Entomoplasmatales</taxon>
        <taxon>Spiroplasmataceae</taxon>
        <taxon>Spiroplasma</taxon>
    </lineage>
</organism>
<dbReference type="RefSeq" id="WP_020836348.1">
    <property type="nucleotide sequence ID" value="NC_021833.1"/>
</dbReference>
<dbReference type="PANTHER" id="PTHR42711">
    <property type="entry name" value="ABC TRANSPORTER ATP-BINDING PROTEIN"/>
    <property type="match status" value="1"/>
</dbReference>
<dbReference type="SUPFAM" id="SSF52540">
    <property type="entry name" value="P-loop containing nucleoside triphosphate hydrolases"/>
    <property type="match status" value="1"/>
</dbReference>
<dbReference type="AlphaFoldDB" id="S5LZT2"/>
<evidence type="ECO:0000256" key="3">
    <source>
        <dbReference type="ARBA" id="ARBA00022741"/>
    </source>
</evidence>